<proteinExistence type="predicted"/>
<dbReference type="Pfam" id="PF13365">
    <property type="entry name" value="Trypsin_2"/>
    <property type="match status" value="1"/>
</dbReference>
<dbReference type="AlphaFoldDB" id="A0A1H2LTV8"/>
<dbReference type="SUPFAM" id="SSF50494">
    <property type="entry name" value="Trypsin-like serine proteases"/>
    <property type="match status" value="1"/>
</dbReference>
<dbReference type="STRING" id="46679.SAMN05216202_0431"/>
<dbReference type="EMBL" id="LT629802">
    <property type="protein sequence ID" value="SDU84304.1"/>
    <property type="molecule type" value="Genomic_DNA"/>
</dbReference>
<reference evidence="2" key="1">
    <citation type="submission" date="2016-10" db="EMBL/GenBank/DDBJ databases">
        <authorList>
            <person name="Varghese N."/>
            <person name="Submissions S."/>
        </authorList>
    </citation>
    <scope>NUCLEOTIDE SEQUENCE [LARGE SCALE GENOMIC DNA]</scope>
    <source>
        <strain evidence="2">LMG 2223</strain>
    </source>
</reference>
<dbReference type="RefSeq" id="WP_084380460.1">
    <property type="nucleotide sequence ID" value="NZ_LS483433.1"/>
</dbReference>
<name>A0A1H2LTV8_9PSED</name>
<dbReference type="InterPro" id="IPR009003">
    <property type="entry name" value="Peptidase_S1_PA"/>
</dbReference>
<sequence length="492" mass="53753">MLLRYVTLILLLALLCIAGQIRARDLAEGLTDQSPSVALQNHNQRYALWTGIGRLKNSIGQTCNAVLLDTRNRQDRAVGPAYVLTSGHCVLFSYGIAHIGQAIDASITFNYFYDAPEQQRTLRINTAHWSSMAGTDLAILELDISLAGLIAEGIMPLKLAEHYPYSGAREVINVGSPSGFRQKGLRMSACKESTTDSFVEHPGVFPNAMKNRCNDLQFGSSGSPMLDRHTNEITGIVSKVASVIKKEILNNCKNTSACEAARFNYSYPAHTLRHCFVDGLFLNNTESCQLKPVEITLEEPWSLPPFVHIQQGAPGQHSLPTWNLRFSIEAPFYRFKTVRNVKDCSVPSDYNSATTSTDAYINQAIGPALGAHVLCIIGVTTRNQSLTPALLHNTFTHAVFLMPATPRPQISLNYQLAWEDQHTGFIHYYAYVIPSPAASCADSSDARYAPITGVVTVQASQLPVTVCSYARNAAGQPSATRKDVIDGSISGS</sequence>
<gene>
    <name evidence="1" type="ORF">SAMN05216202_0431</name>
</gene>
<accession>A0A1H2LTV8</accession>
<dbReference type="OrthoDB" id="6968353at2"/>
<protein>
    <submittedName>
        <fullName evidence="1">Trypsin-like peptidase domain-containing protein</fullName>
    </submittedName>
</protein>
<organism evidence="1 2">
    <name type="scientific">Pseudomonas mucidolens</name>
    <dbReference type="NCBI Taxonomy" id="46679"/>
    <lineage>
        <taxon>Bacteria</taxon>
        <taxon>Pseudomonadati</taxon>
        <taxon>Pseudomonadota</taxon>
        <taxon>Gammaproteobacteria</taxon>
        <taxon>Pseudomonadales</taxon>
        <taxon>Pseudomonadaceae</taxon>
        <taxon>Pseudomonas</taxon>
    </lineage>
</organism>
<evidence type="ECO:0000313" key="1">
    <source>
        <dbReference type="EMBL" id="SDU84304.1"/>
    </source>
</evidence>
<dbReference type="Proteomes" id="UP000198600">
    <property type="component" value="Chromosome I"/>
</dbReference>
<evidence type="ECO:0000313" key="2">
    <source>
        <dbReference type="Proteomes" id="UP000198600"/>
    </source>
</evidence>
<keyword evidence="2" id="KW-1185">Reference proteome</keyword>